<evidence type="ECO:0000259" key="10">
    <source>
        <dbReference type="PROSITE" id="PS50262"/>
    </source>
</evidence>
<feature type="transmembrane region" description="Helical" evidence="9">
    <location>
        <begin position="246"/>
        <end position="264"/>
    </location>
</feature>
<dbReference type="Gene3D" id="1.20.1070.10">
    <property type="entry name" value="Rhodopsin 7-helix transmembrane proteins"/>
    <property type="match status" value="1"/>
</dbReference>
<dbReference type="PANTHER" id="PTHR24248">
    <property type="entry name" value="ADRENERGIC RECEPTOR-RELATED G-PROTEIN COUPLED RECEPTOR"/>
    <property type="match status" value="1"/>
</dbReference>
<dbReference type="InterPro" id="IPR017452">
    <property type="entry name" value="GPCR_Rhodpsn_7TM"/>
</dbReference>
<evidence type="ECO:0000256" key="5">
    <source>
        <dbReference type="ARBA" id="ARBA00023040"/>
    </source>
</evidence>
<dbReference type="SUPFAM" id="SSF81321">
    <property type="entry name" value="Family A G protein-coupled receptor-like"/>
    <property type="match status" value="1"/>
</dbReference>
<name>A0ABM0M9E1_SACKO</name>
<evidence type="ECO:0000256" key="9">
    <source>
        <dbReference type="SAM" id="Phobius"/>
    </source>
</evidence>
<evidence type="ECO:0000256" key="8">
    <source>
        <dbReference type="ARBA" id="ARBA00023224"/>
    </source>
</evidence>
<sequence length="348" mass="39630">MAANGTDCDPNNPTTDLEQAAIHWLILQGIITFFVVMNNVIVILAFAVFPKIRSSQANVFIFNMSLTDLLLGILALPFAVLYKWNGKWTLGFTFCSLYQGTLIVFVHTSILSAMFLCLDKYLFIKIPLHYYTTVTPRRIGVAIAVTWMIPMLFGVAPSLTRINEYTSMREAQLFPLCFAPLWHYILFGACLNVIPFGIILYSNCYIFKILRNQIRRTRLSTRNDLNDFENEDGQKSRFLQPGEIKVIKTMVLITIVFLCLWTPFFVSLLANSLCSCLSPDVLEISLWLGFSNSAINPLLYAYKKDFRHAYASIYRCRLKVVATEENNCSLTATERPNVVVAWQNSRCA</sequence>
<accession>A0ABM0M9E1</accession>
<dbReference type="PRINTS" id="PR00237">
    <property type="entry name" value="GPCRRHODOPSN"/>
</dbReference>
<evidence type="ECO:0000256" key="1">
    <source>
        <dbReference type="ARBA" id="ARBA00004651"/>
    </source>
</evidence>
<organism evidence="11 12">
    <name type="scientific">Saccoglossus kowalevskii</name>
    <name type="common">Acorn worm</name>
    <dbReference type="NCBI Taxonomy" id="10224"/>
    <lineage>
        <taxon>Eukaryota</taxon>
        <taxon>Metazoa</taxon>
        <taxon>Hemichordata</taxon>
        <taxon>Enteropneusta</taxon>
        <taxon>Harrimaniidae</taxon>
        <taxon>Saccoglossus</taxon>
    </lineage>
</organism>
<keyword evidence="11" id="KW-1185">Reference proteome</keyword>
<keyword evidence="5" id="KW-0297">G-protein coupled receptor</keyword>
<feature type="transmembrane region" description="Helical" evidence="9">
    <location>
        <begin position="96"/>
        <end position="118"/>
    </location>
</feature>
<comment type="subcellular location">
    <subcellularLocation>
        <location evidence="1">Cell membrane</location>
        <topology evidence="1">Multi-pass membrane protein</topology>
    </subcellularLocation>
</comment>
<protein>
    <submittedName>
        <fullName evidence="12">5-hydroxytryptamine receptor 1A-like</fullName>
    </submittedName>
</protein>
<dbReference type="PANTHER" id="PTHR24248:SF163">
    <property type="entry name" value="HISTAMINE H2 RECEPTOR-LIKE"/>
    <property type="match status" value="1"/>
</dbReference>
<dbReference type="PROSITE" id="PS50262">
    <property type="entry name" value="G_PROTEIN_RECEP_F1_2"/>
    <property type="match status" value="1"/>
</dbReference>
<feature type="transmembrane region" description="Helical" evidence="9">
    <location>
        <begin position="284"/>
        <end position="302"/>
    </location>
</feature>
<keyword evidence="6 9" id="KW-0472">Membrane</keyword>
<feature type="transmembrane region" description="Helical" evidence="9">
    <location>
        <begin position="182"/>
        <end position="206"/>
    </location>
</feature>
<dbReference type="GeneID" id="102800928"/>
<proteinExistence type="predicted"/>
<dbReference type="RefSeq" id="XP_006816632.1">
    <property type="nucleotide sequence ID" value="XM_006816569.1"/>
</dbReference>
<feature type="domain" description="G-protein coupled receptors family 1 profile" evidence="10">
    <location>
        <begin position="38"/>
        <end position="300"/>
    </location>
</feature>
<dbReference type="Proteomes" id="UP000694865">
    <property type="component" value="Unplaced"/>
</dbReference>
<evidence type="ECO:0000256" key="3">
    <source>
        <dbReference type="ARBA" id="ARBA00022692"/>
    </source>
</evidence>
<keyword evidence="2" id="KW-1003">Cell membrane</keyword>
<dbReference type="InterPro" id="IPR000276">
    <property type="entry name" value="GPCR_Rhodpsn"/>
</dbReference>
<evidence type="ECO:0000256" key="7">
    <source>
        <dbReference type="ARBA" id="ARBA00023170"/>
    </source>
</evidence>
<gene>
    <name evidence="12" type="primary">LOC102800928</name>
</gene>
<keyword evidence="4 9" id="KW-1133">Transmembrane helix</keyword>
<keyword evidence="7" id="KW-0675">Receptor</keyword>
<evidence type="ECO:0000256" key="2">
    <source>
        <dbReference type="ARBA" id="ARBA00022475"/>
    </source>
</evidence>
<feature type="transmembrane region" description="Helical" evidence="9">
    <location>
        <begin position="61"/>
        <end position="84"/>
    </location>
</feature>
<dbReference type="Pfam" id="PF00001">
    <property type="entry name" value="7tm_1"/>
    <property type="match status" value="1"/>
</dbReference>
<evidence type="ECO:0000256" key="4">
    <source>
        <dbReference type="ARBA" id="ARBA00022989"/>
    </source>
</evidence>
<feature type="transmembrane region" description="Helical" evidence="9">
    <location>
        <begin position="139"/>
        <end position="162"/>
    </location>
</feature>
<evidence type="ECO:0000256" key="6">
    <source>
        <dbReference type="ARBA" id="ARBA00023136"/>
    </source>
</evidence>
<keyword evidence="3 9" id="KW-0812">Transmembrane</keyword>
<reference evidence="12" key="1">
    <citation type="submission" date="2025-08" db="UniProtKB">
        <authorList>
            <consortium name="RefSeq"/>
        </authorList>
    </citation>
    <scope>IDENTIFICATION</scope>
    <source>
        <tissue evidence="12">Testes</tissue>
    </source>
</reference>
<keyword evidence="8" id="KW-0807">Transducer</keyword>
<feature type="transmembrane region" description="Helical" evidence="9">
    <location>
        <begin position="21"/>
        <end position="49"/>
    </location>
</feature>
<evidence type="ECO:0000313" key="11">
    <source>
        <dbReference type="Proteomes" id="UP000694865"/>
    </source>
</evidence>
<evidence type="ECO:0000313" key="12">
    <source>
        <dbReference type="RefSeq" id="XP_006816632.1"/>
    </source>
</evidence>